<evidence type="ECO:0000313" key="2">
    <source>
        <dbReference type="Proteomes" id="UP000184694"/>
    </source>
</evidence>
<dbReference type="OrthoDB" id="5458899at2"/>
<dbReference type="EMBL" id="FSRG01000003">
    <property type="protein sequence ID" value="SIN78941.1"/>
    <property type="molecule type" value="Genomic_DNA"/>
</dbReference>
<proteinExistence type="predicted"/>
<evidence type="ECO:0000313" key="1">
    <source>
        <dbReference type="EMBL" id="SIN78941.1"/>
    </source>
</evidence>
<dbReference type="AlphaFoldDB" id="A0A1N6E7J4"/>
<dbReference type="RefSeq" id="WP_074215607.1">
    <property type="nucleotide sequence ID" value="NZ_FSRG01000003.1"/>
</dbReference>
<reference evidence="2" key="1">
    <citation type="submission" date="2016-11" db="EMBL/GenBank/DDBJ databases">
        <authorList>
            <person name="Varghese N."/>
            <person name="Submissions S."/>
        </authorList>
    </citation>
    <scope>NUCLEOTIDE SEQUENCE [LARGE SCALE GENOMIC DNA]</scope>
    <source>
        <strain evidence="2">DSM 17456</strain>
    </source>
</reference>
<dbReference type="STRING" id="1121457.SAMN02745161_0767"/>
<dbReference type="Proteomes" id="UP000184694">
    <property type="component" value="Unassembled WGS sequence"/>
</dbReference>
<protein>
    <submittedName>
        <fullName evidence="1">Uncharacterized protein</fullName>
    </submittedName>
</protein>
<gene>
    <name evidence="1" type="ORF">SAMN02745161_0767</name>
</gene>
<name>A0A1N6E7J4_9BACT</name>
<keyword evidence="2" id="KW-1185">Reference proteome</keyword>
<accession>A0A1N6E7J4</accession>
<sequence>MIPCFICKKDSIGGFTYGLPTTPLSQHVGLCPEHNTLENKKAAILHWIETTQASVTAFNEANFARHAEPVEYELSVSYLAGGSASFRCIKWNVPDKATLQVMGIDGQYTFIPLVHIELFEVIPVNDPNRFTPKASVTERYSIVGGVPTLQR</sequence>
<organism evidence="1 2">
    <name type="scientific">Halodesulfovibrio marinisediminis DSM 17456</name>
    <dbReference type="NCBI Taxonomy" id="1121457"/>
    <lineage>
        <taxon>Bacteria</taxon>
        <taxon>Pseudomonadati</taxon>
        <taxon>Thermodesulfobacteriota</taxon>
        <taxon>Desulfovibrionia</taxon>
        <taxon>Desulfovibrionales</taxon>
        <taxon>Desulfovibrionaceae</taxon>
        <taxon>Halodesulfovibrio</taxon>
    </lineage>
</organism>